<dbReference type="Proteomes" id="UP000215145">
    <property type="component" value="Unassembled WGS sequence"/>
</dbReference>
<dbReference type="AlphaFoldDB" id="A0A229P615"/>
<organism evidence="2 3">
    <name type="scientific">Paenibacillus herberti</name>
    <dbReference type="NCBI Taxonomy" id="1619309"/>
    <lineage>
        <taxon>Bacteria</taxon>
        <taxon>Bacillati</taxon>
        <taxon>Bacillota</taxon>
        <taxon>Bacilli</taxon>
        <taxon>Bacillales</taxon>
        <taxon>Paenibacillaceae</taxon>
        <taxon>Paenibacillus</taxon>
    </lineage>
</organism>
<dbReference type="Pfam" id="PF13274">
    <property type="entry name" value="SocA_Panacea"/>
    <property type="match status" value="1"/>
</dbReference>
<dbReference type="OrthoDB" id="9799173at2"/>
<gene>
    <name evidence="2" type="ORF">CGZ75_01560</name>
</gene>
<keyword evidence="3" id="KW-1185">Reference proteome</keyword>
<evidence type="ECO:0000313" key="3">
    <source>
        <dbReference type="Proteomes" id="UP000215145"/>
    </source>
</evidence>
<name>A0A229P615_9BACL</name>
<accession>A0A229P615</accession>
<comment type="caution">
    <text evidence="2">The sequence shown here is derived from an EMBL/GenBank/DDBJ whole genome shotgun (WGS) entry which is preliminary data.</text>
</comment>
<feature type="domain" description="Antitoxin SocA-like Panacea" evidence="1">
    <location>
        <begin position="22"/>
        <end position="115"/>
    </location>
</feature>
<reference evidence="2 3" key="1">
    <citation type="submission" date="2017-07" db="EMBL/GenBank/DDBJ databases">
        <title>Paenibacillus herberti R33 genome sequencing and assembly.</title>
        <authorList>
            <person name="Su W."/>
        </authorList>
    </citation>
    <scope>NUCLEOTIDE SEQUENCE [LARGE SCALE GENOMIC DNA]</scope>
    <source>
        <strain evidence="2 3">R33</strain>
    </source>
</reference>
<sequence>MITIDSVAKTFLNMESMSPKKLQKLCFYAYSWYLTHTGRQLFENKFEAWIHGPVDPELYHQFKEHGRSPIPREEKIPSEVSNDPFVYEFVELIYQAYGSLDGDQLEELTHSQAPWLNARKGLLSYEPSKNSILDEDIINYHKQELVNV</sequence>
<evidence type="ECO:0000313" key="2">
    <source>
        <dbReference type="EMBL" id="OXM17424.1"/>
    </source>
</evidence>
<dbReference type="InterPro" id="IPR025272">
    <property type="entry name" value="SocA_Panacea"/>
</dbReference>
<protein>
    <recommendedName>
        <fullName evidence="1">Antitoxin SocA-like Panacea domain-containing protein</fullName>
    </recommendedName>
</protein>
<dbReference type="EMBL" id="NMUQ01000001">
    <property type="protein sequence ID" value="OXM17424.1"/>
    <property type="molecule type" value="Genomic_DNA"/>
</dbReference>
<evidence type="ECO:0000259" key="1">
    <source>
        <dbReference type="Pfam" id="PF13274"/>
    </source>
</evidence>
<proteinExistence type="predicted"/>